<evidence type="ECO:0000313" key="3">
    <source>
        <dbReference type="EMBL" id="KAG2231261.1"/>
    </source>
</evidence>
<dbReference type="Proteomes" id="UP000613177">
    <property type="component" value="Unassembled WGS sequence"/>
</dbReference>
<proteinExistence type="predicted"/>
<keyword evidence="1" id="KW-0378">Hydrolase</keyword>
<dbReference type="GO" id="GO:0016787">
    <property type="term" value="F:hydrolase activity"/>
    <property type="evidence" value="ECO:0007669"/>
    <property type="project" value="UniProtKB-KW"/>
</dbReference>
<dbReference type="PANTHER" id="PTHR11839">
    <property type="entry name" value="UDP/ADP-SUGAR PYROPHOSPHATASE"/>
    <property type="match status" value="1"/>
</dbReference>
<organism evidence="3 4">
    <name type="scientific">Thamnidium elegans</name>
    <dbReference type="NCBI Taxonomy" id="101142"/>
    <lineage>
        <taxon>Eukaryota</taxon>
        <taxon>Fungi</taxon>
        <taxon>Fungi incertae sedis</taxon>
        <taxon>Mucoromycota</taxon>
        <taxon>Mucoromycotina</taxon>
        <taxon>Mucoromycetes</taxon>
        <taxon>Mucorales</taxon>
        <taxon>Mucorineae</taxon>
        <taxon>Mucoraceae</taxon>
        <taxon>Thamnidium</taxon>
    </lineage>
</organism>
<dbReference type="GO" id="GO:0006753">
    <property type="term" value="P:nucleoside phosphate metabolic process"/>
    <property type="evidence" value="ECO:0007669"/>
    <property type="project" value="TreeGrafter"/>
</dbReference>
<gene>
    <name evidence="3" type="ORF">INT48_008468</name>
</gene>
<protein>
    <recommendedName>
        <fullName evidence="2">Nudix hydrolase domain-containing protein</fullName>
    </recommendedName>
</protein>
<dbReference type="SUPFAM" id="SSF55811">
    <property type="entry name" value="Nudix"/>
    <property type="match status" value="1"/>
</dbReference>
<name>A0A8H7VQQ6_9FUNG</name>
<dbReference type="Pfam" id="PF00293">
    <property type="entry name" value="NUDIX"/>
    <property type="match status" value="1"/>
</dbReference>
<comment type="caution">
    <text evidence="3">The sequence shown here is derived from an EMBL/GenBank/DDBJ whole genome shotgun (WGS) entry which is preliminary data.</text>
</comment>
<keyword evidence="4" id="KW-1185">Reference proteome</keyword>
<dbReference type="AlphaFoldDB" id="A0A8H7VQQ6"/>
<dbReference type="EMBL" id="JAEPRE010000158">
    <property type="protein sequence ID" value="KAG2231261.1"/>
    <property type="molecule type" value="Genomic_DNA"/>
</dbReference>
<accession>A0A8H7VQQ6</accession>
<dbReference type="CDD" id="cd18888">
    <property type="entry name" value="NUDIX_ADPRase_Nudt5"/>
    <property type="match status" value="1"/>
</dbReference>
<evidence type="ECO:0000313" key="4">
    <source>
        <dbReference type="Proteomes" id="UP000613177"/>
    </source>
</evidence>
<feature type="domain" description="Nudix hydrolase" evidence="2">
    <location>
        <begin position="57"/>
        <end position="196"/>
    </location>
</feature>
<evidence type="ECO:0000256" key="1">
    <source>
        <dbReference type="ARBA" id="ARBA00022801"/>
    </source>
</evidence>
<evidence type="ECO:0000259" key="2">
    <source>
        <dbReference type="PROSITE" id="PS51462"/>
    </source>
</evidence>
<dbReference type="Gene3D" id="3.90.79.10">
    <property type="entry name" value="Nucleoside Triphosphate Pyrophosphohydrolase"/>
    <property type="match status" value="1"/>
</dbReference>
<dbReference type="InterPro" id="IPR000086">
    <property type="entry name" value="NUDIX_hydrolase_dom"/>
</dbReference>
<dbReference type="PANTHER" id="PTHR11839:SF1">
    <property type="entry name" value="ADP-SUGAR PYROPHOSPHATASE"/>
    <property type="match status" value="1"/>
</dbReference>
<dbReference type="GO" id="GO:0019693">
    <property type="term" value="P:ribose phosphate metabolic process"/>
    <property type="evidence" value="ECO:0007669"/>
    <property type="project" value="TreeGrafter"/>
</dbReference>
<sequence>MSRQTLTKPLANVKSSPGIPMGAGDWLQLEYLLYEDNKGIERKWERCIRRKQRPSDIDAIDIHAILLTPKPEILFVVQYRPAIERYCIEFPSGLIDADESDPVRSAQRELKEETGYYVSEKDIQLLKVPVAYEPGLSNSCCYVAKVTIDITRLAEPPLQELEPDEWSLQTISLPLDGLLNHLLELEKSQKGLLVIDSRVHALATGLAYAHEFI</sequence>
<dbReference type="PROSITE" id="PS51462">
    <property type="entry name" value="NUDIX"/>
    <property type="match status" value="1"/>
</dbReference>
<dbReference type="InterPro" id="IPR015797">
    <property type="entry name" value="NUDIX_hydrolase-like_dom_sf"/>
</dbReference>
<reference evidence="3" key="1">
    <citation type="submission" date="2021-01" db="EMBL/GenBank/DDBJ databases">
        <title>Metabolic potential, ecology and presence of endohyphal bacteria is reflected in genomic diversity of Mucoromycotina.</title>
        <authorList>
            <person name="Muszewska A."/>
            <person name="Okrasinska A."/>
            <person name="Steczkiewicz K."/>
            <person name="Drgas O."/>
            <person name="Orlowska M."/>
            <person name="Perlinska-Lenart U."/>
            <person name="Aleksandrzak-Piekarczyk T."/>
            <person name="Szatraj K."/>
            <person name="Zielenkiewicz U."/>
            <person name="Pilsyk S."/>
            <person name="Malc E."/>
            <person name="Mieczkowski P."/>
            <person name="Kruszewska J.S."/>
            <person name="Biernat P."/>
            <person name="Pawlowska J."/>
        </authorList>
    </citation>
    <scope>NUCLEOTIDE SEQUENCE</scope>
    <source>
        <strain evidence="3">WA0000018081</strain>
    </source>
</reference>